<dbReference type="RefSeq" id="XP_029763859.1">
    <property type="nucleotide sequence ID" value="XM_029903470.1"/>
</dbReference>
<dbReference type="Pfam" id="PF13087">
    <property type="entry name" value="AAA_12"/>
    <property type="match status" value="1"/>
</dbReference>
<keyword evidence="4" id="KW-1185">Reference proteome</keyword>
<dbReference type="GO" id="GO:0004386">
    <property type="term" value="F:helicase activity"/>
    <property type="evidence" value="ECO:0007669"/>
    <property type="project" value="InterPro"/>
</dbReference>
<organism evidence="3 4">
    <name type="scientific">Aureobasidium pullulans EXF-150</name>
    <dbReference type="NCBI Taxonomy" id="1043002"/>
    <lineage>
        <taxon>Eukaryota</taxon>
        <taxon>Fungi</taxon>
        <taxon>Dikarya</taxon>
        <taxon>Ascomycota</taxon>
        <taxon>Pezizomycotina</taxon>
        <taxon>Dothideomycetes</taxon>
        <taxon>Dothideomycetidae</taxon>
        <taxon>Dothideales</taxon>
        <taxon>Saccotheciaceae</taxon>
        <taxon>Aureobasidium</taxon>
    </lineage>
</organism>
<dbReference type="HOGENOM" id="CLU_370724_0_0_1"/>
<name>A0A074Y0F4_AURPU</name>
<dbReference type="Gene3D" id="3.40.50.300">
    <property type="entry name" value="P-loop containing nucleotide triphosphate hydrolases"/>
    <property type="match status" value="2"/>
</dbReference>
<protein>
    <recommendedName>
        <fullName evidence="5">DNA2/NAM7 helicase-like C-terminal domain-containing protein</fullName>
    </recommendedName>
</protein>
<gene>
    <name evidence="3" type="ORF">M438DRAFT_332159</name>
</gene>
<feature type="domain" description="DNA2/NAM7 helicase helicase" evidence="1">
    <location>
        <begin position="195"/>
        <end position="467"/>
    </location>
</feature>
<sequence length="743" mass="83703">MQEARRAHLNEEAGQILAMFYPIHEDFSPTETVFRVNIYCNLRAFQLRGMSLVPEPGTPIIISFADYDTDGATQRQQKSQHFYAGFVIEDHAEAPSIAFCAVVEGRPFWKFGKQKVSVTIQLGGEDRATMRQYNAFESASKGLSQRGGGVDWDRFLLNCMSPDWHTQHNSWARSMADYPGQKEEFFQQAEKVFGLDSKQMEFTKQFLENDSGVSVLFGATGNGKSFTVAVALMLYLTTNKKFRRGLKELGNHHRILVTATSDQATDDLLRMCIELDPTLGNQHFVRFKGGGKIGANLSGQGNVIEIEVGEEERIKRENIENAYWHMIDIDARSGQSKLRSDLKKFDFIHDFHKTIASWSHDHPQARIVAIYNAFVGGLMKEEYSRAQRAKLFNKKKELERTLYKAYFHEVDAVFVPLIGASHPILEAFFEPTLLVIDDAAIAVLGDLLTPVIPHLTSLQHVIIAGDPVPVGGRALNKGRNEFFDLTDKTLMVQLFLDEYCQSDNCITELDQQHRMQPEIFGPLNQTYYHGKVLDTASVNEKDAVSITAQEYFRKTFGAAYANGNRFGVDFSDPKNASKNWRASKSPCNHAEATAIVDMVQGLLSHKPPIGGRQIEPRDILINTPFAGQETEIRVRLIRKGIIGTTDDNKIRVASPLNARGQEGNVQFISLCLNDPAKPLSTEFIADREMLNIMFSRAKHMQIVVGNFRPWTTAIKSKAKGWEGASAKKAQRYEFVEVIKSFWP</sequence>
<evidence type="ECO:0000259" key="2">
    <source>
        <dbReference type="Pfam" id="PF13087"/>
    </source>
</evidence>
<evidence type="ECO:0000313" key="4">
    <source>
        <dbReference type="Proteomes" id="UP000030706"/>
    </source>
</evidence>
<dbReference type="GeneID" id="40745776"/>
<dbReference type="GO" id="GO:0001147">
    <property type="term" value="F:transcription termination site sequence-specific DNA binding"/>
    <property type="evidence" value="ECO:0007669"/>
    <property type="project" value="TreeGrafter"/>
</dbReference>
<dbReference type="InterPro" id="IPR045055">
    <property type="entry name" value="DNA2/NAM7-like"/>
</dbReference>
<dbReference type="AlphaFoldDB" id="A0A074Y0F4"/>
<dbReference type="InterPro" id="IPR027417">
    <property type="entry name" value="P-loop_NTPase"/>
</dbReference>
<accession>A0A074Y0F4</accession>
<feature type="domain" description="DNA2/NAM7 helicase-like C-terminal" evidence="2">
    <location>
        <begin position="496"/>
        <end position="706"/>
    </location>
</feature>
<dbReference type="PANTHER" id="PTHR10887:SF495">
    <property type="entry name" value="HELICASE SENATAXIN ISOFORM X1-RELATED"/>
    <property type="match status" value="1"/>
</dbReference>
<reference evidence="3 4" key="1">
    <citation type="journal article" date="2014" name="BMC Genomics">
        <title>Genome sequencing of four Aureobasidium pullulans varieties: biotechnological potential, stress tolerance, and description of new species.</title>
        <authorList>
            <person name="Gostin Ar C."/>
            <person name="Ohm R.A."/>
            <person name="Kogej T."/>
            <person name="Sonjak S."/>
            <person name="Turk M."/>
            <person name="Zajc J."/>
            <person name="Zalar P."/>
            <person name="Grube M."/>
            <person name="Sun H."/>
            <person name="Han J."/>
            <person name="Sharma A."/>
            <person name="Chiniquy J."/>
            <person name="Ngan C.Y."/>
            <person name="Lipzen A."/>
            <person name="Barry K."/>
            <person name="Grigoriev I.V."/>
            <person name="Gunde-Cimerman N."/>
        </authorList>
    </citation>
    <scope>NUCLEOTIDE SEQUENCE [LARGE SCALE GENOMIC DNA]</scope>
    <source>
        <strain evidence="3 4">EXF-150</strain>
    </source>
</reference>
<dbReference type="STRING" id="1043002.A0A074Y0F4"/>
<dbReference type="OrthoDB" id="3946766at2759"/>
<dbReference type="InterPro" id="IPR041679">
    <property type="entry name" value="DNA2/NAM7-like_C"/>
</dbReference>
<dbReference type="Proteomes" id="UP000030706">
    <property type="component" value="Unassembled WGS sequence"/>
</dbReference>
<dbReference type="GO" id="GO:0016604">
    <property type="term" value="C:nuclear body"/>
    <property type="evidence" value="ECO:0007669"/>
    <property type="project" value="TreeGrafter"/>
</dbReference>
<proteinExistence type="predicted"/>
<evidence type="ECO:0000259" key="1">
    <source>
        <dbReference type="Pfam" id="PF13086"/>
    </source>
</evidence>
<dbReference type="GO" id="GO:0006369">
    <property type="term" value="P:termination of RNA polymerase II transcription"/>
    <property type="evidence" value="ECO:0007669"/>
    <property type="project" value="TreeGrafter"/>
</dbReference>
<dbReference type="InterPro" id="IPR041677">
    <property type="entry name" value="DNA2/NAM7_AAA_11"/>
</dbReference>
<dbReference type="PANTHER" id="PTHR10887">
    <property type="entry name" value="DNA2/NAM7 HELICASE FAMILY"/>
    <property type="match status" value="1"/>
</dbReference>
<dbReference type="EMBL" id="KL584976">
    <property type="protein sequence ID" value="KEQ87672.1"/>
    <property type="molecule type" value="Genomic_DNA"/>
</dbReference>
<dbReference type="SUPFAM" id="SSF52540">
    <property type="entry name" value="P-loop containing nucleoside triphosphate hydrolases"/>
    <property type="match status" value="1"/>
</dbReference>
<dbReference type="Pfam" id="PF13086">
    <property type="entry name" value="AAA_11"/>
    <property type="match status" value="1"/>
</dbReference>
<evidence type="ECO:0008006" key="5">
    <source>
        <dbReference type="Google" id="ProtNLM"/>
    </source>
</evidence>
<evidence type="ECO:0000313" key="3">
    <source>
        <dbReference type="EMBL" id="KEQ87672.1"/>
    </source>
</evidence>